<dbReference type="Pfam" id="PF00696">
    <property type="entry name" value="AA_kinase"/>
    <property type="match status" value="1"/>
</dbReference>
<dbReference type="EC" id="2.7.4.22" evidence="11"/>
<feature type="binding site" evidence="11">
    <location>
        <position position="158"/>
    </location>
    <ligand>
        <name>ATP</name>
        <dbReference type="ChEBI" id="CHEBI:30616"/>
    </ligand>
</feature>
<dbReference type="GO" id="GO:0044210">
    <property type="term" value="P:'de novo' CTP biosynthetic process"/>
    <property type="evidence" value="ECO:0007669"/>
    <property type="project" value="UniProtKB-UniRule"/>
</dbReference>
<dbReference type="PANTHER" id="PTHR42833">
    <property type="entry name" value="URIDYLATE KINASE"/>
    <property type="match status" value="1"/>
</dbReference>
<protein>
    <recommendedName>
        <fullName evidence="11">Uridylate kinase</fullName>
        <shortName evidence="11">UK</shortName>
        <ecNumber evidence="11">2.7.4.22</ecNumber>
    </recommendedName>
    <alternativeName>
        <fullName evidence="11">Uridine monophosphate kinase</fullName>
        <shortName evidence="11">UMP kinase</shortName>
        <shortName evidence="11">UMPK</shortName>
    </alternativeName>
</protein>
<keyword evidence="11" id="KW-0021">Allosteric enzyme</keyword>
<comment type="function">
    <text evidence="11">Catalyzes the reversible phosphorylation of UMP to UDP.</text>
</comment>
<evidence type="ECO:0000256" key="1">
    <source>
        <dbReference type="ARBA" id="ARBA00004496"/>
    </source>
</evidence>
<name>A0A1G2ABC3_9BACT</name>
<dbReference type="GO" id="GO:0006225">
    <property type="term" value="P:UDP biosynthetic process"/>
    <property type="evidence" value="ECO:0007669"/>
    <property type="project" value="TreeGrafter"/>
</dbReference>
<keyword evidence="9 11" id="KW-0665">Pyrimidine biosynthesis</keyword>
<evidence type="ECO:0000256" key="8">
    <source>
        <dbReference type="ARBA" id="ARBA00022840"/>
    </source>
</evidence>
<feature type="binding site" evidence="11">
    <location>
        <position position="164"/>
    </location>
    <ligand>
        <name>ATP</name>
        <dbReference type="ChEBI" id="CHEBI:30616"/>
    </ligand>
</feature>
<dbReference type="SUPFAM" id="SSF53633">
    <property type="entry name" value="Carbamate kinase-like"/>
    <property type="match status" value="1"/>
</dbReference>
<feature type="binding site" evidence="11">
    <location>
        <position position="52"/>
    </location>
    <ligand>
        <name>ATP</name>
        <dbReference type="ChEBI" id="CHEBI:30616"/>
    </ligand>
</feature>
<dbReference type="UniPathway" id="UPA00159">
    <property type="reaction ID" value="UER00275"/>
</dbReference>
<dbReference type="Gene3D" id="3.40.1160.10">
    <property type="entry name" value="Acetylglutamate kinase-like"/>
    <property type="match status" value="1"/>
</dbReference>
<comment type="activity regulation">
    <text evidence="11">Allosterically activated by GTP. Inhibited by UTP.</text>
</comment>
<dbReference type="InterPro" id="IPR015963">
    <property type="entry name" value="Uridylate_kinase_bac"/>
</dbReference>
<comment type="pathway">
    <text evidence="2 11">Pyrimidine metabolism; CTP biosynthesis via de novo pathway; UDP from UMP (UMPK route): step 1/1.</text>
</comment>
<dbReference type="InterPro" id="IPR011817">
    <property type="entry name" value="Uridylate_kinase"/>
</dbReference>
<dbReference type="GO" id="GO:0005737">
    <property type="term" value="C:cytoplasm"/>
    <property type="evidence" value="ECO:0007669"/>
    <property type="project" value="UniProtKB-SubCell"/>
</dbReference>
<evidence type="ECO:0000256" key="10">
    <source>
        <dbReference type="ARBA" id="ARBA00047767"/>
    </source>
</evidence>
<dbReference type="HAMAP" id="MF_01220_B">
    <property type="entry name" value="PyrH_B"/>
    <property type="match status" value="1"/>
</dbReference>
<feature type="binding site" evidence="11">
    <location>
        <position position="167"/>
    </location>
    <ligand>
        <name>ATP</name>
        <dbReference type="ChEBI" id="CHEBI:30616"/>
    </ligand>
</feature>
<keyword evidence="4 11" id="KW-0963">Cytoplasm</keyword>
<evidence type="ECO:0000256" key="11">
    <source>
        <dbReference type="HAMAP-Rule" id="MF_01220"/>
    </source>
</evidence>
<dbReference type="InterPro" id="IPR001048">
    <property type="entry name" value="Asp/Glu/Uridylate_kinase"/>
</dbReference>
<proteinExistence type="inferred from homology"/>
<dbReference type="Proteomes" id="UP000178315">
    <property type="component" value="Unassembled WGS sequence"/>
</dbReference>
<comment type="similarity">
    <text evidence="3 11">Belongs to the UMP kinase family.</text>
</comment>
<comment type="caution">
    <text evidence="13">The sequence shown here is derived from an EMBL/GenBank/DDBJ whole genome shotgun (WGS) entry which is preliminary data.</text>
</comment>
<evidence type="ECO:0000313" key="13">
    <source>
        <dbReference type="EMBL" id="OGY73965.1"/>
    </source>
</evidence>
<evidence type="ECO:0000256" key="2">
    <source>
        <dbReference type="ARBA" id="ARBA00004791"/>
    </source>
</evidence>
<keyword evidence="8 11" id="KW-0067">ATP-binding</keyword>
<dbReference type="PIRSF" id="PIRSF005650">
    <property type="entry name" value="Uridylate_kin"/>
    <property type="match status" value="1"/>
</dbReference>
<dbReference type="GO" id="GO:0033862">
    <property type="term" value="F:UMP kinase activity"/>
    <property type="evidence" value="ECO:0007669"/>
    <property type="project" value="UniProtKB-EC"/>
</dbReference>
<dbReference type="AlphaFoldDB" id="A0A1G2ABC3"/>
<dbReference type="GO" id="GO:0005524">
    <property type="term" value="F:ATP binding"/>
    <property type="evidence" value="ECO:0007669"/>
    <property type="project" value="UniProtKB-KW"/>
</dbReference>
<evidence type="ECO:0000256" key="3">
    <source>
        <dbReference type="ARBA" id="ARBA00007614"/>
    </source>
</evidence>
<reference evidence="13 14" key="1">
    <citation type="journal article" date="2016" name="Nat. Commun.">
        <title>Thousands of microbial genomes shed light on interconnected biogeochemical processes in an aquifer system.</title>
        <authorList>
            <person name="Anantharaman K."/>
            <person name="Brown C.T."/>
            <person name="Hug L.A."/>
            <person name="Sharon I."/>
            <person name="Castelle C.J."/>
            <person name="Probst A.J."/>
            <person name="Thomas B.C."/>
            <person name="Singh A."/>
            <person name="Wilkins M.J."/>
            <person name="Karaoz U."/>
            <person name="Brodie E.L."/>
            <person name="Williams K.H."/>
            <person name="Hubbard S.S."/>
            <person name="Banfield J.F."/>
        </authorList>
    </citation>
    <scope>NUCLEOTIDE SEQUENCE [LARGE SCALE GENOMIC DNA]</scope>
</reference>
<dbReference type="CDD" id="cd04254">
    <property type="entry name" value="AAK_UMPK-PyrH-Ec"/>
    <property type="match status" value="1"/>
</dbReference>
<accession>A0A1G2ABC3</accession>
<comment type="catalytic activity">
    <reaction evidence="10 11">
        <text>UMP + ATP = UDP + ADP</text>
        <dbReference type="Rhea" id="RHEA:24400"/>
        <dbReference type="ChEBI" id="CHEBI:30616"/>
        <dbReference type="ChEBI" id="CHEBI:57865"/>
        <dbReference type="ChEBI" id="CHEBI:58223"/>
        <dbReference type="ChEBI" id="CHEBI:456216"/>
        <dbReference type="EC" id="2.7.4.22"/>
    </reaction>
</comment>
<keyword evidence="7 11" id="KW-0418">Kinase</keyword>
<evidence type="ECO:0000256" key="9">
    <source>
        <dbReference type="ARBA" id="ARBA00022975"/>
    </source>
</evidence>
<feature type="binding site" evidence="11">
    <location>
        <position position="56"/>
    </location>
    <ligand>
        <name>ATP</name>
        <dbReference type="ChEBI" id="CHEBI:30616"/>
    </ligand>
</feature>
<comment type="subunit">
    <text evidence="11">Homohexamer.</text>
</comment>
<dbReference type="InterPro" id="IPR036393">
    <property type="entry name" value="AceGlu_kinase-like_sf"/>
</dbReference>
<feature type="binding site" evidence="11">
    <location>
        <begin position="9"/>
        <end position="12"/>
    </location>
    <ligand>
        <name>ATP</name>
        <dbReference type="ChEBI" id="CHEBI:30616"/>
    </ligand>
</feature>
<evidence type="ECO:0000256" key="7">
    <source>
        <dbReference type="ARBA" id="ARBA00022777"/>
    </source>
</evidence>
<evidence type="ECO:0000259" key="12">
    <source>
        <dbReference type="Pfam" id="PF00696"/>
    </source>
</evidence>
<sequence>MFYNRILLKLSGGLFSGEDGSGLNFSAIAKIADEIIAAKNSGIEIAVVNGAGNIFRGRNRPPTFDRIAADQIGFMAGIPNSLALLEILNGNGVDTRLMSAFEIPGIARKFDPFKARKLLQEGKIIICAGGTGEAFFTHDTAAVLRALEIKADALFKATDVDGVYSEDPEVNPTAKRYDTLSYDEAIAKNLRILDQTAFTLAGENALPIVVFKWAPDSLSRVLKNPSLGTIIS</sequence>
<organism evidence="13 14">
    <name type="scientific">Candidatus Jacksonbacteria bacterium RIFCSPLOWO2_02_FULL_44_20</name>
    <dbReference type="NCBI Taxonomy" id="1798460"/>
    <lineage>
        <taxon>Bacteria</taxon>
        <taxon>Candidatus Jacksoniibacteriota</taxon>
    </lineage>
</organism>
<feature type="binding site" evidence="11">
    <location>
        <begin position="131"/>
        <end position="138"/>
    </location>
    <ligand>
        <name>UMP</name>
        <dbReference type="ChEBI" id="CHEBI:57865"/>
    </ligand>
</feature>
<keyword evidence="6 11" id="KW-0547">Nucleotide-binding</keyword>
<comment type="caution">
    <text evidence="11">Lacks conserved residue(s) required for the propagation of feature annotation.</text>
</comment>
<evidence type="ECO:0000256" key="6">
    <source>
        <dbReference type="ARBA" id="ARBA00022741"/>
    </source>
</evidence>
<evidence type="ECO:0000256" key="4">
    <source>
        <dbReference type="ARBA" id="ARBA00022490"/>
    </source>
</evidence>
<dbReference type="EMBL" id="MHJU01000005">
    <property type="protein sequence ID" value="OGY73965.1"/>
    <property type="molecule type" value="Genomic_DNA"/>
</dbReference>
<comment type="subcellular location">
    <subcellularLocation>
        <location evidence="1 11">Cytoplasm</location>
    </subcellularLocation>
</comment>
<dbReference type="PANTHER" id="PTHR42833:SF4">
    <property type="entry name" value="URIDYLATE KINASE PUMPKIN, CHLOROPLASTIC"/>
    <property type="match status" value="1"/>
</dbReference>
<keyword evidence="5 11" id="KW-0808">Transferase</keyword>
<feature type="region of interest" description="Involved in allosteric activation by GTP" evidence="11">
    <location>
        <begin position="17"/>
        <end position="22"/>
    </location>
</feature>
<feature type="binding site" evidence="11">
    <location>
        <position position="70"/>
    </location>
    <ligand>
        <name>UMP</name>
        <dbReference type="ChEBI" id="CHEBI:57865"/>
    </ligand>
</feature>
<gene>
    <name evidence="11" type="primary">pyrH</name>
    <name evidence="13" type="ORF">A3H61_02160</name>
</gene>
<evidence type="ECO:0000256" key="5">
    <source>
        <dbReference type="ARBA" id="ARBA00022679"/>
    </source>
</evidence>
<feature type="domain" description="Aspartate/glutamate/uridylate kinase" evidence="12">
    <location>
        <begin position="4"/>
        <end position="211"/>
    </location>
</feature>
<evidence type="ECO:0000313" key="14">
    <source>
        <dbReference type="Proteomes" id="UP000178315"/>
    </source>
</evidence>